<evidence type="ECO:0000313" key="1">
    <source>
        <dbReference type="EMBL" id="KAL1606189.1"/>
    </source>
</evidence>
<evidence type="ECO:0000313" key="2">
    <source>
        <dbReference type="Proteomes" id="UP001521785"/>
    </source>
</evidence>
<proteinExistence type="predicted"/>
<keyword evidence="2" id="KW-1185">Reference proteome</keyword>
<comment type="caution">
    <text evidence="1">The sequence shown here is derived from an EMBL/GenBank/DDBJ whole genome shotgun (WGS) entry which is preliminary data.</text>
</comment>
<reference evidence="1 2" key="1">
    <citation type="submission" date="2024-02" db="EMBL/GenBank/DDBJ databases">
        <title>De novo assembly and annotation of 12 fungi associated with fruit tree decline syndrome in Ontario, Canada.</title>
        <authorList>
            <person name="Sulman M."/>
            <person name="Ellouze W."/>
            <person name="Ilyukhin E."/>
        </authorList>
    </citation>
    <scope>NUCLEOTIDE SEQUENCE [LARGE SCALE GENOMIC DNA]</scope>
    <source>
        <strain evidence="1 2">M42-189</strain>
    </source>
</reference>
<dbReference type="Proteomes" id="UP001521785">
    <property type="component" value="Unassembled WGS sequence"/>
</dbReference>
<organism evidence="1 2">
    <name type="scientific">Paraconiothyrium brasiliense</name>
    <dbReference type="NCBI Taxonomy" id="300254"/>
    <lineage>
        <taxon>Eukaryota</taxon>
        <taxon>Fungi</taxon>
        <taxon>Dikarya</taxon>
        <taxon>Ascomycota</taxon>
        <taxon>Pezizomycotina</taxon>
        <taxon>Dothideomycetes</taxon>
        <taxon>Pleosporomycetidae</taxon>
        <taxon>Pleosporales</taxon>
        <taxon>Massarineae</taxon>
        <taxon>Didymosphaeriaceae</taxon>
        <taxon>Paraconiothyrium</taxon>
    </lineage>
</organism>
<accession>A0ABR3RP39</accession>
<name>A0ABR3RP39_9PLEO</name>
<sequence>MSGTNYKYTRAAERAEIDKEERAKREVLRIERELKKRIHHGKKRLTDIRMEAEAQIAEFGV</sequence>
<dbReference type="EMBL" id="JAKJXO020000004">
    <property type="protein sequence ID" value="KAL1606189.1"/>
    <property type="molecule type" value="Genomic_DNA"/>
</dbReference>
<gene>
    <name evidence="1" type="ORF">SLS60_003590</name>
</gene>
<protein>
    <submittedName>
        <fullName evidence="1">Uncharacterized protein</fullName>
    </submittedName>
</protein>